<name>A0A220MIH3_9BACL</name>
<evidence type="ECO:0000313" key="2">
    <source>
        <dbReference type="Proteomes" id="UP000197781"/>
    </source>
</evidence>
<protein>
    <submittedName>
        <fullName evidence="1">Uncharacterized protein</fullName>
    </submittedName>
</protein>
<sequence length="88" mass="10429">MTLPLPFGVLGWWDRWQGNPHTPILTRSKLLKEWTRVQISQFKVTLDTHPTSHFTWDDNLAWKKFVRRSMLRVMHARCAVLLLFVLAS</sequence>
<organism evidence="1 2">
    <name type="scientific">Brevibacillus formosus</name>
    <dbReference type="NCBI Taxonomy" id="54913"/>
    <lineage>
        <taxon>Bacteria</taxon>
        <taxon>Bacillati</taxon>
        <taxon>Bacillota</taxon>
        <taxon>Bacilli</taxon>
        <taxon>Bacillales</taxon>
        <taxon>Paenibacillaceae</taxon>
        <taxon>Brevibacillus</taxon>
    </lineage>
</organism>
<dbReference type="EMBL" id="CP018145">
    <property type="protein sequence ID" value="ASJ54874.1"/>
    <property type="molecule type" value="Genomic_DNA"/>
</dbReference>
<accession>A0A220MIH3</accession>
<gene>
    <name evidence="1" type="ORF">BP422_15645</name>
</gene>
<dbReference type="Proteomes" id="UP000197781">
    <property type="component" value="Chromosome"/>
</dbReference>
<proteinExistence type="predicted"/>
<evidence type="ECO:0000313" key="1">
    <source>
        <dbReference type="EMBL" id="ASJ54874.1"/>
    </source>
</evidence>
<dbReference type="KEGG" id="bfm:BP422_15645"/>
<dbReference type="AlphaFoldDB" id="A0A220MIH3"/>
<reference evidence="1 2" key="1">
    <citation type="submission" date="2016-11" db="EMBL/GenBank/DDBJ databases">
        <authorList>
            <person name="Jaros S."/>
            <person name="Januszkiewicz K."/>
            <person name="Wedrychowicz H."/>
        </authorList>
    </citation>
    <scope>NUCLEOTIDE SEQUENCE [LARGE SCALE GENOMIC DNA]</scope>
    <source>
        <strain evidence="1 2">NF2</strain>
    </source>
</reference>